<evidence type="ECO:0000256" key="7">
    <source>
        <dbReference type="ARBA" id="ARBA00023015"/>
    </source>
</evidence>
<feature type="region of interest" description="Disordered" evidence="11">
    <location>
        <begin position="73"/>
        <end position="94"/>
    </location>
</feature>
<evidence type="ECO:0000259" key="12">
    <source>
        <dbReference type="Pfam" id="PF13866"/>
    </source>
</evidence>
<dbReference type="GO" id="GO:0006355">
    <property type="term" value="P:regulation of DNA-templated transcription"/>
    <property type="evidence" value="ECO:0007669"/>
    <property type="project" value="TreeGrafter"/>
</dbReference>
<reference evidence="14" key="1">
    <citation type="submission" date="2025-08" db="UniProtKB">
        <authorList>
            <consortium name="Ensembl"/>
        </authorList>
    </citation>
    <scope>IDENTIFICATION</scope>
</reference>
<dbReference type="InterPro" id="IPR025717">
    <property type="entry name" value="SAP30_zn-finger"/>
</dbReference>
<evidence type="ECO:0000256" key="8">
    <source>
        <dbReference type="ARBA" id="ARBA00023125"/>
    </source>
</evidence>
<evidence type="ECO:0000256" key="10">
    <source>
        <dbReference type="ARBA" id="ARBA00023242"/>
    </source>
</evidence>
<comment type="subcellular location">
    <subcellularLocation>
        <location evidence="1">Nucleus</location>
    </subcellularLocation>
</comment>
<keyword evidence="4" id="KW-0479">Metal-binding</keyword>
<accession>A0A8C9NG46</accession>
<dbReference type="AlphaFoldDB" id="A0A8C9NG46"/>
<evidence type="ECO:0000256" key="4">
    <source>
        <dbReference type="ARBA" id="ARBA00022723"/>
    </source>
</evidence>
<keyword evidence="8" id="KW-0238">DNA-binding</keyword>
<dbReference type="GeneTree" id="ENSGT00390000006633"/>
<organism evidence="14 15">
    <name type="scientific">Serinus canaria</name>
    <name type="common">Island canary</name>
    <name type="synonym">Fringilla canaria</name>
    <dbReference type="NCBI Taxonomy" id="9135"/>
    <lineage>
        <taxon>Eukaryota</taxon>
        <taxon>Metazoa</taxon>
        <taxon>Chordata</taxon>
        <taxon>Craniata</taxon>
        <taxon>Vertebrata</taxon>
        <taxon>Euteleostomi</taxon>
        <taxon>Archelosauria</taxon>
        <taxon>Archosauria</taxon>
        <taxon>Dinosauria</taxon>
        <taxon>Saurischia</taxon>
        <taxon>Theropoda</taxon>
        <taxon>Coelurosauria</taxon>
        <taxon>Aves</taxon>
        <taxon>Neognathae</taxon>
        <taxon>Neoaves</taxon>
        <taxon>Telluraves</taxon>
        <taxon>Australaves</taxon>
        <taxon>Passeriformes</taxon>
        <taxon>Passeroidea</taxon>
        <taxon>Fringillidae</taxon>
        <taxon>Carduelinae</taxon>
        <taxon>Serinus</taxon>
    </lineage>
</organism>
<dbReference type="PANTHER" id="PTHR13286">
    <property type="entry name" value="SAP30"/>
    <property type="match status" value="1"/>
</dbReference>
<reference evidence="14" key="2">
    <citation type="submission" date="2025-09" db="UniProtKB">
        <authorList>
            <consortium name="Ensembl"/>
        </authorList>
    </citation>
    <scope>IDENTIFICATION</scope>
</reference>
<dbReference type="PANTHER" id="PTHR13286:SF6">
    <property type="entry name" value="HISTONE DEACETYLASE COMPLEX SUBUNIT SAP30L-RELATED"/>
    <property type="match status" value="1"/>
</dbReference>
<dbReference type="Gene3D" id="3.40.1800.30">
    <property type="match status" value="1"/>
</dbReference>
<evidence type="ECO:0000256" key="2">
    <source>
        <dbReference type="ARBA" id="ARBA00006283"/>
    </source>
</evidence>
<evidence type="ECO:0000256" key="3">
    <source>
        <dbReference type="ARBA" id="ARBA00022491"/>
    </source>
</evidence>
<dbReference type="InterPro" id="IPR038291">
    <property type="entry name" value="SAP30_C_sf"/>
</dbReference>
<keyword evidence="5" id="KW-0863">Zinc-finger</keyword>
<evidence type="ECO:0000259" key="13">
    <source>
        <dbReference type="Pfam" id="PF13867"/>
    </source>
</evidence>
<evidence type="ECO:0000256" key="6">
    <source>
        <dbReference type="ARBA" id="ARBA00022833"/>
    </source>
</evidence>
<dbReference type="GO" id="GO:0044378">
    <property type="term" value="F:non-sequence-specific DNA binding, bending"/>
    <property type="evidence" value="ECO:0007669"/>
    <property type="project" value="Ensembl"/>
</dbReference>
<keyword evidence="15" id="KW-1185">Reference proteome</keyword>
<evidence type="ECO:0000256" key="11">
    <source>
        <dbReference type="SAM" id="MobiDB-lite"/>
    </source>
</evidence>
<dbReference type="Gene3D" id="6.10.160.20">
    <property type="match status" value="1"/>
</dbReference>
<keyword evidence="9" id="KW-0804">Transcription</keyword>
<keyword evidence="3" id="KW-0678">Repressor</keyword>
<dbReference type="GO" id="GO:0042393">
    <property type="term" value="F:histone binding"/>
    <property type="evidence" value="ECO:0007669"/>
    <property type="project" value="Ensembl"/>
</dbReference>
<dbReference type="GO" id="GO:0010314">
    <property type="term" value="F:phosphatidylinositol-5-phosphate binding"/>
    <property type="evidence" value="ECO:0007669"/>
    <property type="project" value="Ensembl"/>
</dbReference>
<dbReference type="GO" id="GO:0008270">
    <property type="term" value="F:zinc ion binding"/>
    <property type="evidence" value="ECO:0007669"/>
    <property type="project" value="UniProtKB-KW"/>
</dbReference>
<evidence type="ECO:0000313" key="15">
    <source>
        <dbReference type="Proteomes" id="UP000694409"/>
    </source>
</evidence>
<comment type="similarity">
    <text evidence="2">Belongs to the SAP30 family.</text>
</comment>
<keyword evidence="7" id="KW-0805">Transcription regulation</keyword>
<keyword evidence="6" id="KW-0862">Zinc</keyword>
<dbReference type="GO" id="GO:0000118">
    <property type="term" value="C:histone deacetylase complex"/>
    <property type="evidence" value="ECO:0007669"/>
    <property type="project" value="TreeGrafter"/>
</dbReference>
<gene>
    <name evidence="14" type="primary">SAP30L</name>
</gene>
<dbReference type="InterPro" id="IPR024145">
    <property type="entry name" value="His_deAcase_SAP30/SAP30L"/>
</dbReference>
<dbReference type="GO" id="GO:0031491">
    <property type="term" value="F:nucleosome binding"/>
    <property type="evidence" value="ECO:0007669"/>
    <property type="project" value="Ensembl"/>
</dbReference>
<dbReference type="InterPro" id="IPR025718">
    <property type="entry name" value="SAP30_Sin3-bd"/>
</dbReference>
<dbReference type="Ensembl" id="ENSSCAT00000019724.1">
    <property type="protein sequence ID" value="ENSSCAP00000017612.1"/>
    <property type="gene ID" value="ENSSCAG00000012788.1"/>
</dbReference>
<keyword evidence="10" id="KW-0539">Nucleus</keyword>
<feature type="domain" description="Histone deacetylase complex subunit SAP30 Sin3 binding" evidence="13">
    <location>
        <begin position="102"/>
        <end position="154"/>
    </location>
</feature>
<dbReference type="Proteomes" id="UP000694409">
    <property type="component" value="Unassembled WGS sequence"/>
</dbReference>
<name>A0A8C9NG46_SERCA</name>
<dbReference type="GO" id="GO:0001650">
    <property type="term" value="C:fibrillar center"/>
    <property type="evidence" value="ECO:0007669"/>
    <property type="project" value="Ensembl"/>
</dbReference>
<sequence length="171" mass="19260">CYGFGSGTGAVPVQPQAAAGTRGPAAACGCPVRVWAAGEARSIFFDCFFTTSGSQVRHLYICDFHKNFIQSVRNKRKRKTSDDGGDSPEHDTDVPEVDLFQLQVNTLRRYKRHYKLQTRPGLNKAQLAETVSRHFRNIPVNEKETLAYFIYMVKNNKSRLDQKSEGSKQLD</sequence>
<evidence type="ECO:0000313" key="14">
    <source>
        <dbReference type="Ensembl" id="ENSSCAP00000017612.1"/>
    </source>
</evidence>
<evidence type="ECO:0000256" key="5">
    <source>
        <dbReference type="ARBA" id="ARBA00022771"/>
    </source>
</evidence>
<dbReference type="Pfam" id="PF13867">
    <property type="entry name" value="SAP30_Sin3_bdg"/>
    <property type="match status" value="1"/>
</dbReference>
<feature type="domain" description="Histone deacetylase complex subunit SAP30 zinc-finger" evidence="12">
    <location>
        <begin position="54"/>
        <end position="83"/>
    </location>
</feature>
<protein>
    <submittedName>
        <fullName evidence="14">SAP30 like</fullName>
    </submittedName>
</protein>
<evidence type="ECO:0000256" key="1">
    <source>
        <dbReference type="ARBA" id="ARBA00004123"/>
    </source>
</evidence>
<evidence type="ECO:0000256" key="9">
    <source>
        <dbReference type="ARBA" id="ARBA00023163"/>
    </source>
</evidence>
<dbReference type="GO" id="GO:0003712">
    <property type="term" value="F:transcription coregulator activity"/>
    <property type="evidence" value="ECO:0007669"/>
    <property type="project" value="TreeGrafter"/>
</dbReference>
<dbReference type="Pfam" id="PF13866">
    <property type="entry name" value="zf-SAP30"/>
    <property type="match status" value="1"/>
</dbReference>
<proteinExistence type="inferred from homology"/>